<dbReference type="Proteomes" id="UP000008784">
    <property type="component" value="Unassembled WGS sequence"/>
</dbReference>
<dbReference type="AlphaFoldDB" id="G1X8T6"/>
<reference evidence="1 2" key="1">
    <citation type="journal article" date="2011" name="PLoS Pathog.">
        <title>Genomic and proteomic analyses of the fungus Arthrobotrys oligospora provide insights into nematode-trap formation.</title>
        <authorList>
            <person name="Yang J."/>
            <person name="Wang L."/>
            <person name="Ji X."/>
            <person name="Feng Y."/>
            <person name="Li X."/>
            <person name="Zou C."/>
            <person name="Xu J."/>
            <person name="Ren Y."/>
            <person name="Mi Q."/>
            <person name="Wu J."/>
            <person name="Liu S."/>
            <person name="Liu Y."/>
            <person name="Huang X."/>
            <person name="Wang H."/>
            <person name="Niu X."/>
            <person name="Li J."/>
            <person name="Liang L."/>
            <person name="Luo Y."/>
            <person name="Ji K."/>
            <person name="Zhou W."/>
            <person name="Yu Z."/>
            <person name="Li G."/>
            <person name="Liu Y."/>
            <person name="Li L."/>
            <person name="Qiao M."/>
            <person name="Feng L."/>
            <person name="Zhang K.-Q."/>
        </authorList>
    </citation>
    <scope>NUCLEOTIDE SEQUENCE [LARGE SCALE GENOMIC DNA]</scope>
    <source>
        <strain evidence="2">ATCC 24927 / CBS 115.81 / DSM 1491</strain>
    </source>
</reference>
<protein>
    <submittedName>
        <fullName evidence="1">Uncharacterized protein</fullName>
    </submittedName>
</protein>
<proteinExistence type="predicted"/>
<dbReference type="RefSeq" id="XP_011120898.1">
    <property type="nucleotide sequence ID" value="XM_011122596.1"/>
</dbReference>
<evidence type="ECO:0000313" key="1">
    <source>
        <dbReference type="EMBL" id="EGX50279.1"/>
    </source>
</evidence>
<evidence type="ECO:0000313" key="2">
    <source>
        <dbReference type="Proteomes" id="UP000008784"/>
    </source>
</evidence>
<comment type="caution">
    <text evidence="1">The sequence shown here is derived from an EMBL/GenBank/DDBJ whole genome shotgun (WGS) entry which is preliminary data.</text>
</comment>
<accession>G1X8T6</accession>
<dbReference type="GeneID" id="22892207"/>
<gene>
    <name evidence="1" type="ORF">AOL_s00076g43</name>
</gene>
<sequence length="111" mass="12417">MRGHVFLASENHEVRKRNVALHRANTMHSRPESETPGKHFAIGAQTICKEANERSTDILETRMGVRIDLLVTARMSLGSRVAHVILGDPIPKSFTSWKCVVTPVLLHKLLV</sequence>
<dbReference type="HOGENOM" id="CLU_2157766_0_0_1"/>
<dbReference type="InParanoid" id="G1X8T6"/>
<dbReference type="EMBL" id="ADOT01000123">
    <property type="protein sequence ID" value="EGX50279.1"/>
    <property type="molecule type" value="Genomic_DNA"/>
</dbReference>
<name>G1X8T6_ARTOA</name>
<organism evidence="1 2">
    <name type="scientific">Arthrobotrys oligospora (strain ATCC 24927 / CBS 115.81 / DSM 1491)</name>
    <name type="common">Nematode-trapping fungus</name>
    <name type="synonym">Didymozoophaga oligospora</name>
    <dbReference type="NCBI Taxonomy" id="756982"/>
    <lineage>
        <taxon>Eukaryota</taxon>
        <taxon>Fungi</taxon>
        <taxon>Dikarya</taxon>
        <taxon>Ascomycota</taxon>
        <taxon>Pezizomycotina</taxon>
        <taxon>Orbiliomycetes</taxon>
        <taxon>Orbiliales</taxon>
        <taxon>Orbiliaceae</taxon>
        <taxon>Orbilia</taxon>
        <taxon>Orbilia oligospora</taxon>
    </lineage>
</organism>
<keyword evidence="2" id="KW-1185">Reference proteome</keyword>